<dbReference type="Pfam" id="PF00168">
    <property type="entry name" value="C2"/>
    <property type="match status" value="1"/>
</dbReference>
<feature type="domain" description="C2" evidence="9">
    <location>
        <begin position="1516"/>
        <end position="1634"/>
    </location>
</feature>
<dbReference type="SUPFAM" id="SSF50044">
    <property type="entry name" value="SH3-domain"/>
    <property type="match status" value="5"/>
</dbReference>
<evidence type="ECO:0000256" key="1">
    <source>
        <dbReference type="ARBA" id="ARBA00004496"/>
    </source>
</evidence>
<dbReference type="Gene3D" id="1.20.900.10">
    <property type="entry name" value="Dbl homology (DH) domain"/>
    <property type="match status" value="1"/>
</dbReference>
<feature type="domain" description="DH" evidence="10">
    <location>
        <begin position="1182"/>
        <end position="1367"/>
    </location>
</feature>
<organism evidence="13 14">
    <name type="scientific">Aphis craccivora</name>
    <name type="common">Cowpea aphid</name>
    <dbReference type="NCBI Taxonomy" id="307492"/>
    <lineage>
        <taxon>Eukaryota</taxon>
        <taxon>Metazoa</taxon>
        <taxon>Ecdysozoa</taxon>
        <taxon>Arthropoda</taxon>
        <taxon>Hexapoda</taxon>
        <taxon>Insecta</taxon>
        <taxon>Pterygota</taxon>
        <taxon>Neoptera</taxon>
        <taxon>Paraneoptera</taxon>
        <taxon>Hemiptera</taxon>
        <taxon>Sternorrhyncha</taxon>
        <taxon>Aphidomorpha</taxon>
        <taxon>Aphidoidea</taxon>
        <taxon>Aphididae</taxon>
        <taxon>Aphidini</taxon>
        <taxon>Aphis</taxon>
        <taxon>Aphis</taxon>
    </lineage>
</organism>
<evidence type="ECO:0000256" key="4">
    <source>
        <dbReference type="ARBA" id="ARBA00022583"/>
    </source>
</evidence>
<dbReference type="SMART" id="SM00027">
    <property type="entry name" value="EH"/>
    <property type="match status" value="2"/>
</dbReference>
<dbReference type="InterPro" id="IPR001849">
    <property type="entry name" value="PH_domain"/>
</dbReference>
<dbReference type="InterPro" id="IPR035899">
    <property type="entry name" value="DBL_dom_sf"/>
</dbReference>
<dbReference type="Pfam" id="PF07653">
    <property type="entry name" value="SH3_2"/>
    <property type="match status" value="2"/>
</dbReference>
<feature type="domain" description="SH3" evidence="8">
    <location>
        <begin position="1018"/>
        <end position="1082"/>
    </location>
</feature>
<dbReference type="CDD" id="cd11840">
    <property type="entry name" value="SH3_Intersectin_5"/>
    <property type="match status" value="1"/>
</dbReference>
<dbReference type="CDD" id="cd00052">
    <property type="entry name" value="EH"/>
    <property type="match status" value="2"/>
</dbReference>
<dbReference type="InterPro" id="IPR035892">
    <property type="entry name" value="C2_domain_sf"/>
</dbReference>
<feature type="region of interest" description="Disordered" evidence="7">
    <location>
        <begin position="1083"/>
        <end position="1108"/>
    </location>
</feature>
<dbReference type="PRINTS" id="PR00452">
    <property type="entry name" value="SH3DOMAIN"/>
</dbReference>
<dbReference type="GO" id="GO:0006897">
    <property type="term" value="P:endocytosis"/>
    <property type="evidence" value="ECO:0007669"/>
    <property type="project" value="UniProtKB-KW"/>
</dbReference>
<feature type="compositionally biased region" description="Polar residues" evidence="7">
    <location>
        <begin position="1083"/>
        <end position="1096"/>
    </location>
</feature>
<reference evidence="13 14" key="1">
    <citation type="submission" date="2019-08" db="EMBL/GenBank/DDBJ databases">
        <title>Whole genome of Aphis craccivora.</title>
        <authorList>
            <person name="Voronova N.V."/>
            <person name="Shulinski R.S."/>
            <person name="Bandarenka Y.V."/>
            <person name="Zhorov D.G."/>
            <person name="Warner D."/>
        </authorList>
    </citation>
    <scope>NUCLEOTIDE SEQUENCE [LARGE SCALE GENOMIC DNA]</scope>
    <source>
        <strain evidence="13">180601</strain>
        <tissue evidence="13">Whole Body</tissue>
    </source>
</reference>
<dbReference type="InterPro" id="IPR000008">
    <property type="entry name" value="C2_dom"/>
</dbReference>
<dbReference type="CDD" id="cd11836">
    <property type="entry name" value="SH3_Intersectin_1"/>
    <property type="match status" value="1"/>
</dbReference>
<protein>
    <submittedName>
        <fullName evidence="13">Intersectin-1 isoform X1</fullName>
    </submittedName>
</protein>
<feature type="domain" description="EH" evidence="11">
    <location>
        <begin position="256"/>
        <end position="345"/>
    </location>
</feature>
<dbReference type="PROSITE" id="PS50002">
    <property type="entry name" value="SH3"/>
    <property type="match status" value="5"/>
</dbReference>
<feature type="region of interest" description="Disordered" evidence="7">
    <location>
        <begin position="437"/>
        <end position="460"/>
    </location>
</feature>
<dbReference type="SMART" id="SM00239">
    <property type="entry name" value="C2"/>
    <property type="match status" value="1"/>
</dbReference>
<dbReference type="InterPro" id="IPR001452">
    <property type="entry name" value="SH3_domain"/>
</dbReference>
<dbReference type="PANTHER" id="PTHR46006:SF6">
    <property type="entry name" value="INTERSECTIN-2 ISOFORM X1"/>
    <property type="match status" value="1"/>
</dbReference>
<dbReference type="Pfam" id="PF12763">
    <property type="entry name" value="EH"/>
    <property type="match status" value="2"/>
</dbReference>
<evidence type="ECO:0000256" key="3">
    <source>
        <dbReference type="ARBA" id="ARBA00022490"/>
    </source>
</evidence>
<feature type="domain" description="SH3" evidence="8">
    <location>
        <begin position="885"/>
        <end position="943"/>
    </location>
</feature>
<feature type="compositionally biased region" description="Basic and acidic residues" evidence="7">
    <location>
        <begin position="371"/>
        <end position="383"/>
    </location>
</feature>
<evidence type="ECO:0000256" key="6">
    <source>
        <dbReference type="PROSITE-ProRule" id="PRU00192"/>
    </source>
</evidence>
<dbReference type="Gene3D" id="2.30.30.40">
    <property type="entry name" value="SH3 Domains"/>
    <property type="match status" value="5"/>
</dbReference>
<keyword evidence="4" id="KW-0254">Endocytosis</keyword>
<dbReference type="SUPFAM" id="SSF50729">
    <property type="entry name" value="PH domain-like"/>
    <property type="match status" value="1"/>
</dbReference>
<proteinExistence type="predicted"/>
<dbReference type="CDD" id="cd11838">
    <property type="entry name" value="SH3_Intersectin_3"/>
    <property type="match status" value="1"/>
</dbReference>
<dbReference type="CDD" id="cd00160">
    <property type="entry name" value="RhoGEF"/>
    <property type="match status" value="1"/>
</dbReference>
<sequence>MDPWVVTPQEWTRFCTHFQALKPVGGVITGEQAKGFLLQSRLPPLVLGAIWALADTDADGRMNIIEFTIACKLISLKLRGLELPKVIPSNLWNSVQSLNSVPKASSPLLTSPPSMTPGIAPPMTLPLSNISPTTILPAVSPPLIPAVTPPLIPAVTPPLIPAVTPPLIPAVTPPLIPAAPSPIGSVNSTVSPIVNRSSPVQIANVANNMALGGQAGPIKPALPAAPSLPGTPVASMPMPISIDSPGNQEWAVPHQTKLKYTQIFNTTDRSRTGFLTGVQARGIMVATQLPQNVLAQIWNLSDMDKDGQLCCDEFVLAMYLCDLAKSGEKIRIPLPPELIPPSVRRQRQNSLTAPSEGTPESDSCLVNQTTFEDKRKENFEKGQAELERRRKALLEIQRKEQEERERKEREEQDRREKIRLEQEKRRQDELEIQMRKQRELEQEREEQRKRAQEQREAARKEMERQRQLEWEKQRSMELQQQRQKEQETVLKLKGKNQSLSIDLQQMTDKVRELSQKISETRASVTGVKSTIDSMRTTRDTQMNEMSRLKSTLKEQNQRLITVSQEKIRLEAKNKMNSSTETSEVQEQTQLAISNKKLSFKSLQDKINDLNSQIELKKQDVENNNSSIDQLKTQLTKLVEDCEKIYPHYEENTKKVMEMKKSKAKEMSSWGDDAWNSAPTTDWVEEKSAPSLESSAYKKCRALYEFEARNTDELSFQPGDIIMVPLEQNAEPGWLTGELKNKTGWFPESYVETVDGSDDIRDIIANRQAPLEDNFVSSQKPLEGIAELPENELGQGFETDEFSTSYPTQLVLGLGKSVNIKAQALSNWTGKDSTYLSLIAGDIIEVTENQDDWWYGKTSDNRVGWFKKSCVSIIENTVKDTTIPTDKQEYYIVLYPYESVEPGDLNMNQDEVVLVTKKDGDWWTGIIGGRSGIFPSNYVQYLDPQPKETTVNKNPPFETASSVKSETSVTSSPLTTPIMLEPHKPDGSRSVTPDLASTKRESSATEDSENDDKISKGTKKAEVATVIAPYTATSTEQLSLQRGQLVKIRKKTTTGWWEGELQAKGQKRQIGWFPASYVKPLGNTGRSNSPATKSNQPAVMPVTTTTPSSNNTQEKVIALFPFNAVHNDELTFQKDEIITLVSKDEQAWWRGELNGKTGLFPSNYVAPLSEVTIKVKLNKEERKRQQHIHELITTEQAYIEDMTAVHEVFEKPLYESGVLTKSDICKIFINWEEIIECNQIFLTSLRVRRDMSPAGIVRIVGDILCEHFPKMTRYVRFCSCQLNAAITLQKLTETNPAFCEVTKRCQSDSRIKGLPLSSFLIKPMQRITKYPLLVQKILEHTPNSHPDRLHLEEAHAKAEEICLQVNEGVREKENSDRLEWLQTHVNSEGLSERLIFNSLTNSLGSRKFLHYGSLSKTKSGKELVGFLMNDMFLLVKPVKPATLSGQSFSFDKFLGDSFKIYKQPFLLMLLNIADSVIDSVEFRIDYDNVPILLSSPSINERNLWLKKLNEAKKILIASEKNQKQLMESKKADFGACGRVLVFVMDGRKLQTPKLGKKAVFCEVSMGSRKQCTPVNESPDPKWDSSMQFLVKDIQDDILCVTVFNKGHYSPDEFLGRSEIRVSEIIQSTKNSRGPLTKHLQLREVQTGVITLKLDLCLFDTN</sequence>
<dbReference type="Pfam" id="PF14604">
    <property type="entry name" value="SH3_9"/>
    <property type="match status" value="3"/>
</dbReference>
<feature type="domain" description="SH3" evidence="8">
    <location>
        <begin position="694"/>
        <end position="755"/>
    </location>
</feature>
<dbReference type="GO" id="GO:0005737">
    <property type="term" value="C:cytoplasm"/>
    <property type="evidence" value="ECO:0007669"/>
    <property type="project" value="UniProtKB-SubCell"/>
</dbReference>
<dbReference type="SMART" id="SM00233">
    <property type="entry name" value="PH"/>
    <property type="match status" value="1"/>
</dbReference>
<dbReference type="InterPro" id="IPR000261">
    <property type="entry name" value="EH_dom"/>
</dbReference>
<dbReference type="EMBL" id="VUJU01003345">
    <property type="protein sequence ID" value="KAF0758251.1"/>
    <property type="molecule type" value="Genomic_DNA"/>
</dbReference>
<keyword evidence="5" id="KW-0106">Calcium</keyword>
<dbReference type="PROSITE" id="PS50010">
    <property type="entry name" value="DH_2"/>
    <property type="match status" value="1"/>
</dbReference>
<comment type="caution">
    <text evidence="13">The sequence shown here is derived from an EMBL/GenBank/DDBJ whole genome shotgun (WGS) entry which is preliminary data.</text>
</comment>
<dbReference type="Pfam" id="PF16652">
    <property type="entry name" value="PH_13"/>
    <property type="match status" value="1"/>
</dbReference>
<dbReference type="SUPFAM" id="SSF48065">
    <property type="entry name" value="DBL homology domain (DH-domain)"/>
    <property type="match status" value="1"/>
</dbReference>
<dbReference type="InterPro" id="IPR051480">
    <property type="entry name" value="Endocytic_GEF_Adapter"/>
</dbReference>
<feature type="domain" description="EH" evidence="11">
    <location>
        <begin position="10"/>
        <end position="98"/>
    </location>
</feature>
<dbReference type="PROSITE" id="PS50004">
    <property type="entry name" value="C2"/>
    <property type="match status" value="1"/>
</dbReference>
<dbReference type="InterPro" id="IPR018247">
    <property type="entry name" value="EF_Hand_1_Ca_BS"/>
</dbReference>
<evidence type="ECO:0000313" key="14">
    <source>
        <dbReference type="Proteomes" id="UP000478052"/>
    </source>
</evidence>
<dbReference type="SMART" id="SM00326">
    <property type="entry name" value="SH3"/>
    <property type="match status" value="5"/>
</dbReference>
<dbReference type="CDD" id="cd11839">
    <property type="entry name" value="SH3_Intersectin_4"/>
    <property type="match status" value="1"/>
</dbReference>
<dbReference type="InterPro" id="IPR036028">
    <property type="entry name" value="SH3-like_dom_sf"/>
</dbReference>
<evidence type="ECO:0000256" key="5">
    <source>
        <dbReference type="ARBA" id="ARBA00022837"/>
    </source>
</evidence>
<dbReference type="PROSITE" id="PS50222">
    <property type="entry name" value="EF_HAND_2"/>
    <property type="match status" value="2"/>
</dbReference>
<dbReference type="Gene3D" id="2.60.40.150">
    <property type="entry name" value="C2 domain"/>
    <property type="match status" value="1"/>
</dbReference>
<gene>
    <name evidence="13" type="ORF">FWK35_00009093</name>
</gene>
<dbReference type="OrthoDB" id="207120at2759"/>
<evidence type="ECO:0000256" key="7">
    <source>
        <dbReference type="SAM" id="MobiDB-lite"/>
    </source>
</evidence>
<evidence type="ECO:0000256" key="2">
    <source>
        <dbReference type="ARBA" id="ARBA00022443"/>
    </source>
</evidence>
<dbReference type="GO" id="GO:0035025">
    <property type="term" value="P:positive regulation of Rho protein signal transduction"/>
    <property type="evidence" value="ECO:0007669"/>
    <property type="project" value="TreeGrafter"/>
</dbReference>
<dbReference type="GO" id="GO:0005509">
    <property type="term" value="F:calcium ion binding"/>
    <property type="evidence" value="ECO:0007669"/>
    <property type="project" value="InterPro"/>
</dbReference>
<dbReference type="SMART" id="SM00325">
    <property type="entry name" value="RhoGEF"/>
    <property type="match status" value="1"/>
</dbReference>
<dbReference type="FunFam" id="2.30.30.40:FF:000072">
    <property type="entry name" value="Unconventional Myosin IB"/>
    <property type="match status" value="2"/>
</dbReference>
<dbReference type="Proteomes" id="UP000478052">
    <property type="component" value="Unassembled WGS sequence"/>
</dbReference>
<name>A0A6G0YLI7_APHCR</name>
<evidence type="ECO:0000313" key="13">
    <source>
        <dbReference type="EMBL" id="KAF0758251.1"/>
    </source>
</evidence>
<dbReference type="InterPro" id="IPR011993">
    <property type="entry name" value="PH-like_dom_sf"/>
</dbReference>
<dbReference type="SUPFAM" id="SSF49562">
    <property type="entry name" value="C2 domain (Calcium/lipid-binding domain, CaLB)"/>
    <property type="match status" value="1"/>
</dbReference>
<dbReference type="InterPro" id="IPR000219">
    <property type="entry name" value="DH_dom"/>
</dbReference>
<evidence type="ECO:0000259" key="8">
    <source>
        <dbReference type="PROSITE" id="PS50002"/>
    </source>
</evidence>
<comment type="subcellular location">
    <subcellularLocation>
        <location evidence="1">Cytoplasm</location>
    </subcellularLocation>
</comment>
<keyword evidence="3" id="KW-0963">Cytoplasm</keyword>
<feature type="region of interest" description="Disordered" evidence="7">
    <location>
        <begin position="333"/>
        <end position="383"/>
    </location>
</feature>
<dbReference type="Pfam" id="PF00621">
    <property type="entry name" value="RhoGEF"/>
    <property type="match status" value="1"/>
</dbReference>
<feature type="domain" description="EF-hand" evidence="12">
    <location>
        <begin position="289"/>
        <end position="324"/>
    </location>
</feature>
<evidence type="ECO:0000259" key="10">
    <source>
        <dbReference type="PROSITE" id="PS50010"/>
    </source>
</evidence>
<feature type="domain" description="SH3" evidence="8">
    <location>
        <begin position="1110"/>
        <end position="1169"/>
    </location>
</feature>
<dbReference type="PROSITE" id="PS00018">
    <property type="entry name" value="EF_HAND_1"/>
    <property type="match status" value="2"/>
</dbReference>
<feature type="domain" description="EF-hand" evidence="12">
    <location>
        <begin position="42"/>
        <end position="77"/>
    </location>
</feature>
<dbReference type="InterPro" id="IPR011992">
    <property type="entry name" value="EF-hand-dom_pair"/>
</dbReference>
<dbReference type="SUPFAM" id="SSF47473">
    <property type="entry name" value="EF-hand"/>
    <property type="match status" value="2"/>
</dbReference>
<dbReference type="InterPro" id="IPR002048">
    <property type="entry name" value="EF_hand_dom"/>
</dbReference>
<feature type="region of interest" description="Disordered" evidence="7">
    <location>
        <begin position="945"/>
        <end position="1018"/>
    </location>
</feature>
<feature type="compositionally biased region" description="Low complexity" evidence="7">
    <location>
        <begin position="957"/>
        <end position="971"/>
    </location>
</feature>
<keyword evidence="2 6" id="KW-0728">SH3 domain</keyword>
<evidence type="ECO:0000259" key="12">
    <source>
        <dbReference type="PROSITE" id="PS50222"/>
    </source>
</evidence>
<dbReference type="PROSITE" id="PS50031">
    <property type="entry name" value="EH"/>
    <property type="match status" value="2"/>
</dbReference>
<dbReference type="GO" id="GO:0005085">
    <property type="term" value="F:guanyl-nucleotide exchange factor activity"/>
    <property type="evidence" value="ECO:0007669"/>
    <property type="project" value="InterPro"/>
</dbReference>
<dbReference type="Gene3D" id="2.30.29.30">
    <property type="entry name" value="Pleckstrin-homology domain (PH domain)/Phosphotyrosine-binding domain (PTB)"/>
    <property type="match status" value="1"/>
</dbReference>
<evidence type="ECO:0000259" key="9">
    <source>
        <dbReference type="PROSITE" id="PS50004"/>
    </source>
</evidence>
<keyword evidence="14" id="KW-1185">Reference proteome</keyword>
<feature type="domain" description="SH3" evidence="8">
    <location>
        <begin position="816"/>
        <end position="875"/>
    </location>
</feature>
<feature type="compositionally biased region" description="Polar residues" evidence="7">
    <location>
        <begin position="348"/>
        <end position="370"/>
    </location>
</feature>
<dbReference type="PANTHER" id="PTHR46006">
    <property type="entry name" value="RHO GUANINE NUCLEOTIDE EXCHANGE FACTOR AT 64C, ISOFORM A"/>
    <property type="match status" value="1"/>
</dbReference>
<accession>A0A6G0YLI7</accession>
<dbReference type="Gene3D" id="1.10.238.10">
    <property type="entry name" value="EF-hand"/>
    <property type="match status" value="2"/>
</dbReference>
<feature type="compositionally biased region" description="Low complexity" evidence="7">
    <location>
        <begin position="1098"/>
        <end position="1108"/>
    </location>
</feature>
<evidence type="ECO:0000259" key="11">
    <source>
        <dbReference type="PROSITE" id="PS50031"/>
    </source>
</evidence>